<keyword evidence="13" id="KW-1185">Reference proteome</keyword>
<dbReference type="Proteomes" id="UP001152747">
    <property type="component" value="Unassembled WGS sequence"/>
</dbReference>
<feature type="active site" description="Proton acceptor" evidence="9">
    <location>
        <position position="142"/>
    </location>
</feature>
<evidence type="ECO:0000256" key="10">
    <source>
        <dbReference type="PIRSR" id="PIRSR036696-2"/>
    </source>
</evidence>
<dbReference type="PIRSF" id="PIRSF036696">
    <property type="entry name" value="ACY-1"/>
    <property type="match status" value="1"/>
</dbReference>
<comment type="cofactor">
    <cofactor evidence="10">
        <name>Zn(2+)</name>
        <dbReference type="ChEBI" id="CHEBI:29105"/>
    </cofactor>
    <text evidence="10">Binds 2 Zn(2+) ions per subunit.</text>
</comment>
<evidence type="ECO:0000256" key="3">
    <source>
        <dbReference type="ARBA" id="ARBA00011913"/>
    </source>
</evidence>
<sequence>MAENIGVTRFREYLRVNTEQPNPDYVACRDFLFKYADELGIQRRAVETAPNTFFVIMTIPGTNPSLKSIMLYSHTDVVPTFPEHWTYPPYSAHKDEKGDIYARGAQDMKCVGVQYMEAIRKWFSKGVKQWPRTIHLVWGPDEEIGHVNGMKGFSLTEEFKKLNIGFTMDEGIASEDGVYKVFYAERIPWWVKVTLPGQPGHGSKFLENTAIEKLQRLISSVSEFRNEQKTLLASNPEFTTGDVTTSNMTIINGGVQVNVIPEKFEAFIDIRVTPRQELDEVKSRIDKWIKDAGEGVTYEFMQSSNPADKSTYEFKQYSNFKSISPHTREDPFWSAIEDTLNKENCPFKKEIFIGATDSRFVRAQGVSAIGFSPMINTPSLLHDHNEFLNENVFLRGVEIYETLINNLANVN</sequence>
<feature type="binding site" evidence="10">
    <location>
        <position position="74"/>
    </location>
    <ligand>
        <name>Zn(2+)</name>
        <dbReference type="ChEBI" id="CHEBI:29105"/>
        <label>1</label>
    </ligand>
</feature>
<dbReference type="EMBL" id="CANHGI010000004">
    <property type="protein sequence ID" value="CAI5449067.1"/>
    <property type="molecule type" value="Genomic_DNA"/>
</dbReference>
<dbReference type="InterPro" id="IPR011650">
    <property type="entry name" value="Peptidase_M20_dimer"/>
</dbReference>
<protein>
    <recommendedName>
        <fullName evidence="3">N-acyl-aliphatic-L-amino acid amidohydrolase</fullName>
        <ecNumber evidence="3">3.5.1.14</ecNumber>
    </recommendedName>
    <alternativeName>
        <fullName evidence="8">N-acyl-L-amino-acid amidohydrolase</fullName>
    </alternativeName>
</protein>
<dbReference type="GO" id="GO:0004046">
    <property type="term" value="F:aminoacylase activity"/>
    <property type="evidence" value="ECO:0007669"/>
    <property type="project" value="UniProtKB-EC"/>
</dbReference>
<feature type="domain" description="Peptidase M20 dimerisation" evidence="11">
    <location>
        <begin position="189"/>
        <end position="294"/>
    </location>
</feature>
<dbReference type="PANTHER" id="PTHR45892:SF1">
    <property type="entry name" value="AMINOACYLASE-1"/>
    <property type="match status" value="1"/>
</dbReference>
<dbReference type="GO" id="GO:0006520">
    <property type="term" value="P:amino acid metabolic process"/>
    <property type="evidence" value="ECO:0007669"/>
    <property type="project" value="InterPro"/>
</dbReference>
<keyword evidence="6" id="KW-0378">Hydrolase</keyword>
<organism evidence="12 13">
    <name type="scientific">Caenorhabditis angaria</name>
    <dbReference type="NCBI Taxonomy" id="860376"/>
    <lineage>
        <taxon>Eukaryota</taxon>
        <taxon>Metazoa</taxon>
        <taxon>Ecdysozoa</taxon>
        <taxon>Nematoda</taxon>
        <taxon>Chromadorea</taxon>
        <taxon>Rhabditida</taxon>
        <taxon>Rhabditina</taxon>
        <taxon>Rhabditomorpha</taxon>
        <taxon>Rhabditoidea</taxon>
        <taxon>Rhabditidae</taxon>
        <taxon>Peloderinae</taxon>
        <taxon>Caenorhabditis</taxon>
    </lineage>
</organism>
<evidence type="ECO:0000256" key="1">
    <source>
        <dbReference type="ARBA" id="ARBA00004496"/>
    </source>
</evidence>
<keyword evidence="4" id="KW-0963">Cytoplasm</keyword>
<accession>A0A9P1N5Y5</accession>
<comment type="similarity">
    <text evidence="2">Belongs to the peptidase M20A family.</text>
</comment>
<feature type="binding site" evidence="10">
    <location>
        <position position="107"/>
    </location>
    <ligand>
        <name>Zn(2+)</name>
        <dbReference type="ChEBI" id="CHEBI:29105"/>
        <label>1</label>
    </ligand>
</feature>
<dbReference type="SUPFAM" id="SSF55031">
    <property type="entry name" value="Bacterial exopeptidase dimerisation domain"/>
    <property type="match status" value="1"/>
</dbReference>
<evidence type="ECO:0000256" key="6">
    <source>
        <dbReference type="ARBA" id="ARBA00022801"/>
    </source>
</evidence>
<dbReference type="Gene3D" id="3.30.70.360">
    <property type="match status" value="1"/>
</dbReference>
<dbReference type="InterPro" id="IPR010159">
    <property type="entry name" value="N-acyl_aa_amidohydrolase"/>
</dbReference>
<comment type="caution">
    <text evidence="12">The sequence shown here is derived from an EMBL/GenBank/DDBJ whole genome shotgun (WGS) entry which is preliminary data.</text>
</comment>
<dbReference type="AlphaFoldDB" id="A0A9P1N5Y5"/>
<evidence type="ECO:0000313" key="13">
    <source>
        <dbReference type="Proteomes" id="UP001152747"/>
    </source>
</evidence>
<dbReference type="CDD" id="cd05646">
    <property type="entry name" value="M20_AcylaseI_like"/>
    <property type="match status" value="1"/>
</dbReference>
<dbReference type="InterPro" id="IPR052083">
    <property type="entry name" value="Aminoacylase-1_M20A"/>
</dbReference>
<evidence type="ECO:0000256" key="9">
    <source>
        <dbReference type="PIRSR" id="PIRSR036696-1"/>
    </source>
</evidence>
<evidence type="ECO:0000313" key="12">
    <source>
        <dbReference type="EMBL" id="CAI5449067.1"/>
    </source>
</evidence>
<name>A0A9P1N5Y5_9PELO</name>
<evidence type="ECO:0000256" key="5">
    <source>
        <dbReference type="ARBA" id="ARBA00022723"/>
    </source>
</evidence>
<dbReference type="FunFam" id="1.10.150.900:FF:000001">
    <property type="entry name" value="Aminoacylase-1, putative"/>
    <property type="match status" value="1"/>
</dbReference>
<keyword evidence="7 10" id="KW-0862">Zinc</keyword>
<dbReference type="NCBIfam" id="TIGR01880">
    <property type="entry name" value="Ac-peptdase-euk"/>
    <property type="match status" value="1"/>
</dbReference>
<dbReference type="PANTHER" id="PTHR45892">
    <property type="entry name" value="AMINOACYLASE-1"/>
    <property type="match status" value="1"/>
</dbReference>
<dbReference type="OrthoDB" id="3064516at2759"/>
<dbReference type="Pfam" id="PF07687">
    <property type="entry name" value="M20_dimer"/>
    <property type="match status" value="1"/>
</dbReference>
<dbReference type="FunFam" id="3.30.70.360:FF:000005">
    <property type="entry name" value="Putative Aminoacylase-1"/>
    <property type="match status" value="1"/>
</dbReference>
<reference evidence="12" key="1">
    <citation type="submission" date="2022-11" db="EMBL/GenBank/DDBJ databases">
        <authorList>
            <person name="Kikuchi T."/>
        </authorList>
    </citation>
    <scope>NUCLEOTIDE SEQUENCE</scope>
    <source>
        <strain evidence="12">PS1010</strain>
    </source>
</reference>
<evidence type="ECO:0000256" key="8">
    <source>
        <dbReference type="ARBA" id="ARBA00029656"/>
    </source>
</evidence>
<keyword evidence="5 10" id="KW-0479">Metal-binding</keyword>
<dbReference type="InterPro" id="IPR002933">
    <property type="entry name" value="Peptidase_M20"/>
</dbReference>
<comment type="subcellular location">
    <subcellularLocation>
        <location evidence="1">Cytoplasm</location>
    </subcellularLocation>
</comment>
<feature type="active site" evidence="9">
    <location>
        <position position="76"/>
    </location>
</feature>
<proteinExistence type="inferred from homology"/>
<dbReference type="InterPro" id="IPR001261">
    <property type="entry name" value="ArgE/DapE_CS"/>
</dbReference>
<evidence type="ECO:0000256" key="2">
    <source>
        <dbReference type="ARBA" id="ARBA00006247"/>
    </source>
</evidence>
<gene>
    <name evidence="12" type="ORF">CAMP_LOCUS11704</name>
</gene>
<dbReference type="Gene3D" id="3.40.630.10">
    <property type="entry name" value="Zn peptidases"/>
    <property type="match status" value="1"/>
</dbReference>
<feature type="binding site" evidence="10">
    <location>
        <position position="170"/>
    </location>
    <ligand>
        <name>Zn(2+)</name>
        <dbReference type="ChEBI" id="CHEBI:29105"/>
        <label>1</label>
    </ligand>
</feature>
<dbReference type="Gene3D" id="1.10.150.900">
    <property type="match status" value="1"/>
</dbReference>
<dbReference type="FunFam" id="3.40.630.10:FF:000019">
    <property type="entry name" value="Aminoacylase 1"/>
    <property type="match status" value="1"/>
</dbReference>
<evidence type="ECO:0000256" key="7">
    <source>
        <dbReference type="ARBA" id="ARBA00022833"/>
    </source>
</evidence>
<dbReference type="EC" id="3.5.1.14" evidence="3"/>
<dbReference type="PROSITE" id="PS00758">
    <property type="entry name" value="ARGE_DAPE_CPG2_1"/>
    <property type="match status" value="1"/>
</dbReference>
<dbReference type="Pfam" id="PF01546">
    <property type="entry name" value="Peptidase_M20"/>
    <property type="match status" value="1"/>
</dbReference>
<dbReference type="SUPFAM" id="SSF53187">
    <property type="entry name" value="Zn-dependent exopeptidases"/>
    <property type="match status" value="1"/>
</dbReference>
<feature type="binding site" evidence="10">
    <location>
        <position position="143"/>
    </location>
    <ligand>
        <name>Zn(2+)</name>
        <dbReference type="ChEBI" id="CHEBI:29105"/>
        <label>2</label>
    </ligand>
</feature>
<feature type="binding site" evidence="10">
    <location>
        <position position="107"/>
    </location>
    <ligand>
        <name>Zn(2+)</name>
        <dbReference type="ChEBI" id="CHEBI:29105"/>
        <label>2</label>
    </ligand>
</feature>
<dbReference type="GO" id="GO:0005737">
    <property type="term" value="C:cytoplasm"/>
    <property type="evidence" value="ECO:0007669"/>
    <property type="project" value="UniProtKB-SubCell"/>
</dbReference>
<dbReference type="GO" id="GO:0046872">
    <property type="term" value="F:metal ion binding"/>
    <property type="evidence" value="ECO:0007669"/>
    <property type="project" value="UniProtKB-KW"/>
</dbReference>
<dbReference type="InterPro" id="IPR036264">
    <property type="entry name" value="Bact_exopeptidase_dim_dom"/>
</dbReference>
<evidence type="ECO:0000256" key="4">
    <source>
        <dbReference type="ARBA" id="ARBA00022490"/>
    </source>
</evidence>
<feature type="binding site" evidence="10">
    <location>
        <position position="382"/>
    </location>
    <ligand>
        <name>Zn(2+)</name>
        <dbReference type="ChEBI" id="CHEBI:29105"/>
        <label>2</label>
    </ligand>
</feature>
<evidence type="ECO:0000259" key="11">
    <source>
        <dbReference type="Pfam" id="PF07687"/>
    </source>
</evidence>